<dbReference type="Proteomes" id="UP000324800">
    <property type="component" value="Unassembled WGS sequence"/>
</dbReference>
<name>A0A5J4V0V6_9EUKA</name>
<comment type="caution">
    <text evidence="1">The sequence shown here is derived from an EMBL/GenBank/DDBJ whole genome shotgun (WGS) entry which is preliminary data.</text>
</comment>
<evidence type="ECO:0000313" key="1">
    <source>
        <dbReference type="EMBL" id="KAA6375990.1"/>
    </source>
</evidence>
<reference evidence="1 2" key="1">
    <citation type="submission" date="2019-03" db="EMBL/GenBank/DDBJ databases">
        <title>Single cell metagenomics reveals metabolic interactions within the superorganism composed of flagellate Streblomastix strix and complex community of Bacteroidetes bacteria on its surface.</title>
        <authorList>
            <person name="Treitli S.C."/>
            <person name="Kolisko M."/>
            <person name="Husnik F."/>
            <person name="Keeling P."/>
            <person name="Hampl V."/>
        </authorList>
    </citation>
    <scope>NUCLEOTIDE SEQUENCE [LARGE SCALE GENOMIC DNA]</scope>
    <source>
        <strain evidence="1">ST1C</strain>
    </source>
</reference>
<accession>A0A5J4V0V6</accession>
<evidence type="ECO:0000313" key="2">
    <source>
        <dbReference type="Proteomes" id="UP000324800"/>
    </source>
</evidence>
<sequence>MTLPFFGVIRSGLSIPFGKVPSDNPYKKDNVIFFFSGLVYQNGKEISGNQFMKDDDIIAIEVNMTIPRTAHLFINSIQQPVFMSGLPESVQFYFFLNSQGDSATVLSLKKLAAPTIANIPDAKEVKWE</sequence>
<protein>
    <submittedName>
        <fullName evidence="1">Uncharacterized protein</fullName>
    </submittedName>
</protein>
<organism evidence="1 2">
    <name type="scientific">Streblomastix strix</name>
    <dbReference type="NCBI Taxonomy" id="222440"/>
    <lineage>
        <taxon>Eukaryota</taxon>
        <taxon>Metamonada</taxon>
        <taxon>Preaxostyla</taxon>
        <taxon>Oxymonadida</taxon>
        <taxon>Streblomastigidae</taxon>
        <taxon>Streblomastix</taxon>
    </lineage>
</organism>
<dbReference type="EMBL" id="SNRW01010838">
    <property type="protein sequence ID" value="KAA6375990.1"/>
    <property type="molecule type" value="Genomic_DNA"/>
</dbReference>
<dbReference type="AlphaFoldDB" id="A0A5J4V0V6"/>
<gene>
    <name evidence="1" type="ORF">EZS28_028485</name>
</gene>
<proteinExistence type="predicted"/>